<feature type="domain" description="Flagellar basal body rod protein N-terminal" evidence="5">
    <location>
        <begin position="14"/>
        <end position="35"/>
    </location>
</feature>
<dbReference type="Proteomes" id="UP000022447">
    <property type="component" value="Unassembled WGS sequence"/>
</dbReference>
<dbReference type="PANTHER" id="PTHR30435">
    <property type="entry name" value="FLAGELLAR PROTEIN"/>
    <property type="match status" value="1"/>
</dbReference>
<comment type="caution">
    <text evidence="8">The sequence shown here is derived from an EMBL/GenBank/DDBJ whole genome shotgun (WGS) entry which is preliminary data.</text>
</comment>
<dbReference type="GO" id="GO:0009425">
    <property type="term" value="C:bacterial-type flagellum basal body"/>
    <property type="evidence" value="ECO:0007669"/>
    <property type="project" value="UniProtKB-SubCell"/>
</dbReference>
<accession>X7EK77</accession>
<keyword evidence="8" id="KW-0966">Cell projection</keyword>
<organism evidence="8 9">
    <name type="scientific">Roseivivax halodurans JCM 10272</name>
    <dbReference type="NCBI Taxonomy" id="1449350"/>
    <lineage>
        <taxon>Bacteria</taxon>
        <taxon>Pseudomonadati</taxon>
        <taxon>Pseudomonadota</taxon>
        <taxon>Alphaproteobacteria</taxon>
        <taxon>Rhodobacterales</taxon>
        <taxon>Roseobacteraceae</taxon>
        <taxon>Roseivivax</taxon>
    </lineage>
</organism>
<evidence type="ECO:0000259" key="7">
    <source>
        <dbReference type="Pfam" id="PF22692"/>
    </source>
</evidence>
<name>X7EK77_9RHOB</name>
<dbReference type="SUPFAM" id="SSF117143">
    <property type="entry name" value="Flagellar hook protein flgE"/>
    <property type="match status" value="1"/>
</dbReference>
<dbReference type="InterPro" id="IPR037925">
    <property type="entry name" value="FlgE/F/G-like"/>
</dbReference>
<comment type="similarity">
    <text evidence="2 4">Belongs to the flagella basal body rod proteins family.</text>
</comment>
<proteinExistence type="inferred from homology"/>
<reference evidence="8 9" key="1">
    <citation type="submission" date="2014-01" db="EMBL/GenBank/DDBJ databases">
        <title>Roseivivax halodurans JCM 10272 Genome Sequencing.</title>
        <authorList>
            <person name="Lai Q."/>
            <person name="Li G."/>
            <person name="Shao Z."/>
        </authorList>
    </citation>
    <scope>NUCLEOTIDE SEQUENCE [LARGE SCALE GENOMIC DNA]</scope>
    <source>
        <strain evidence="8 9">JCM 10272</strain>
    </source>
</reference>
<dbReference type="Pfam" id="PF22692">
    <property type="entry name" value="LlgE_F_G_D1"/>
    <property type="match status" value="1"/>
</dbReference>
<keyword evidence="9" id="KW-1185">Reference proteome</keyword>
<evidence type="ECO:0000313" key="8">
    <source>
        <dbReference type="EMBL" id="ETX16317.1"/>
    </source>
</evidence>
<dbReference type="eggNOG" id="COG4786">
    <property type="taxonomic scope" value="Bacteria"/>
</dbReference>
<dbReference type="InterPro" id="IPR020013">
    <property type="entry name" value="Flagellar_FlgE/F/G"/>
</dbReference>
<evidence type="ECO:0000259" key="5">
    <source>
        <dbReference type="Pfam" id="PF00460"/>
    </source>
</evidence>
<dbReference type="AlphaFoldDB" id="X7EK77"/>
<sequence length="251" mass="26452">MDSVAYLPLSLAGALRRDLDVTANNIANADTAGFKRERVSFETYVQQSASVDRDEDVNFVVDRGSFLDTAQGALQHTGAPLDLALEGSGWFAYEGADGARSYGRDGRLSLDGQGNLVTLTGARVLDAGGAPIGLPPGDLGAVSVARDGTITGPDGAVVGQVGVFEIPDLQAYERQGAGMFAAPADRDTAPVLPAADTFIVQGAIEGSNVQPVIEMTRLMDIQRSFERAMKLTTTHDDLRRDSISRLGRATP</sequence>
<evidence type="ECO:0000259" key="6">
    <source>
        <dbReference type="Pfam" id="PF06429"/>
    </source>
</evidence>
<gene>
    <name evidence="8" type="ORF">OCH239_00290</name>
</gene>
<keyword evidence="8" id="KW-0282">Flagellum</keyword>
<dbReference type="GO" id="GO:0071978">
    <property type="term" value="P:bacterial-type flagellum-dependent swarming motility"/>
    <property type="evidence" value="ECO:0007669"/>
    <property type="project" value="TreeGrafter"/>
</dbReference>
<protein>
    <submittedName>
        <fullName evidence="8">Flagellar basal-body rod protein FlgF</fullName>
    </submittedName>
</protein>
<feature type="domain" description="Flagellar hook protein FlgE/F/G-like D1" evidence="7">
    <location>
        <begin position="84"/>
        <end position="151"/>
    </location>
</feature>
<dbReference type="EMBL" id="JALZ01000001">
    <property type="protein sequence ID" value="ETX16317.1"/>
    <property type="molecule type" value="Genomic_DNA"/>
</dbReference>
<evidence type="ECO:0000256" key="1">
    <source>
        <dbReference type="ARBA" id="ARBA00004117"/>
    </source>
</evidence>
<evidence type="ECO:0000256" key="2">
    <source>
        <dbReference type="ARBA" id="ARBA00009677"/>
    </source>
</evidence>
<dbReference type="Pfam" id="PF00460">
    <property type="entry name" value="Flg_bb_rod"/>
    <property type="match status" value="1"/>
</dbReference>
<dbReference type="PANTHER" id="PTHR30435:SF19">
    <property type="entry name" value="FLAGELLAR BASAL-BODY ROD PROTEIN FLGG"/>
    <property type="match status" value="1"/>
</dbReference>
<dbReference type="InterPro" id="IPR001444">
    <property type="entry name" value="Flag_bb_rod_N"/>
</dbReference>
<dbReference type="InterPro" id="IPR010930">
    <property type="entry name" value="Flg_bb/hook_C_dom"/>
</dbReference>
<comment type="subcellular location">
    <subcellularLocation>
        <location evidence="1 4">Bacterial flagellum basal body</location>
    </subcellularLocation>
</comment>
<feature type="domain" description="Flagellar basal-body/hook protein C-terminal" evidence="6">
    <location>
        <begin position="200"/>
        <end position="243"/>
    </location>
</feature>
<evidence type="ECO:0000256" key="4">
    <source>
        <dbReference type="RuleBase" id="RU362116"/>
    </source>
</evidence>
<dbReference type="Pfam" id="PF06429">
    <property type="entry name" value="Flg_bbr_C"/>
    <property type="match status" value="1"/>
</dbReference>
<evidence type="ECO:0000313" key="9">
    <source>
        <dbReference type="Proteomes" id="UP000022447"/>
    </source>
</evidence>
<dbReference type="OrthoDB" id="9804559at2"/>
<evidence type="ECO:0000256" key="3">
    <source>
        <dbReference type="ARBA" id="ARBA00023143"/>
    </source>
</evidence>
<dbReference type="PATRIC" id="fig|1449350.3.peg.57"/>
<dbReference type="InterPro" id="IPR053967">
    <property type="entry name" value="LlgE_F_G-like_D1"/>
</dbReference>
<keyword evidence="3 4" id="KW-0975">Bacterial flagellum</keyword>
<keyword evidence="8" id="KW-0969">Cilium</keyword>
<dbReference type="STRING" id="1449350.OCH239_00290"/>
<dbReference type="RefSeq" id="WP_037256953.1">
    <property type="nucleotide sequence ID" value="NZ_JALZ01000001.1"/>
</dbReference>
<dbReference type="NCBIfam" id="TIGR03506">
    <property type="entry name" value="FlgEFG_subfam"/>
    <property type="match status" value="1"/>
</dbReference>